<sequence>MVSSRGEGQTWARHRTRMSNWDNQTSPQAQEHTVHSEASSTKWNTLSLSGSPGVYALATHAATAATNLPRAANFLSLLGDSHSCSLDTRYWERRK</sequence>
<organism evidence="2 3">
    <name type="scientific">Elysia crispata</name>
    <name type="common">lettuce slug</name>
    <dbReference type="NCBI Taxonomy" id="231223"/>
    <lineage>
        <taxon>Eukaryota</taxon>
        <taxon>Metazoa</taxon>
        <taxon>Spiralia</taxon>
        <taxon>Lophotrochozoa</taxon>
        <taxon>Mollusca</taxon>
        <taxon>Gastropoda</taxon>
        <taxon>Heterobranchia</taxon>
        <taxon>Euthyneura</taxon>
        <taxon>Panpulmonata</taxon>
        <taxon>Sacoglossa</taxon>
        <taxon>Placobranchoidea</taxon>
        <taxon>Plakobranchidae</taxon>
        <taxon>Elysia</taxon>
    </lineage>
</organism>
<evidence type="ECO:0000256" key="1">
    <source>
        <dbReference type="SAM" id="MobiDB-lite"/>
    </source>
</evidence>
<evidence type="ECO:0000313" key="2">
    <source>
        <dbReference type="EMBL" id="KAK3768784.1"/>
    </source>
</evidence>
<reference evidence="2" key="1">
    <citation type="journal article" date="2023" name="G3 (Bethesda)">
        <title>A reference genome for the long-term kleptoplast-retaining sea slug Elysia crispata morphotype clarki.</title>
        <authorList>
            <person name="Eastman K.E."/>
            <person name="Pendleton A.L."/>
            <person name="Shaikh M.A."/>
            <person name="Suttiyut T."/>
            <person name="Ogas R."/>
            <person name="Tomko P."/>
            <person name="Gavelis G."/>
            <person name="Widhalm J.R."/>
            <person name="Wisecaver J.H."/>
        </authorList>
    </citation>
    <scope>NUCLEOTIDE SEQUENCE</scope>
    <source>
        <strain evidence="2">ECLA1</strain>
    </source>
</reference>
<keyword evidence="3" id="KW-1185">Reference proteome</keyword>
<dbReference type="Proteomes" id="UP001283361">
    <property type="component" value="Unassembled WGS sequence"/>
</dbReference>
<accession>A0AAE0ZG50</accession>
<protein>
    <submittedName>
        <fullName evidence="2">Uncharacterized protein</fullName>
    </submittedName>
</protein>
<dbReference type="AlphaFoldDB" id="A0AAE0ZG50"/>
<proteinExistence type="predicted"/>
<feature type="compositionally biased region" description="Polar residues" evidence="1">
    <location>
        <begin position="18"/>
        <end position="40"/>
    </location>
</feature>
<evidence type="ECO:0000313" key="3">
    <source>
        <dbReference type="Proteomes" id="UP001283361"/>
    </source>
</evidence>
<dbReference type="EMBL" id="JAWDGP010004017">
    <property type="protein sequence ID" value="KAK3768784.1"/>
    <property type="molecule type" value="Genomic_DNA"/>
</dbReference>
<gene>
    <name evidence="2" type="ORF">RRG08_061243</name>
</gene>
<name>A0AAE0ZG50_9GAST</name>
<feature type="region of interest" description="Disordered" evidence="1">
    <location>
        <begin position="1"/>
        <end position="40"/>
    </location>
</feature>
<comment type="caution">
    <text evidence="2">The sequence shown here is derived from an EMBL/GenBank/DDBJ whole genome shotgun (WGS) entry which is preliminary data.</text>
</comment>